<dbReference type="AlphaFoldDB" id="A0A151NGC6"/>
<organism evidence="2 3">
    <name type="scientific">Alligator mississippiensis</name>
    <name type="common">American alligator</name>
    <dbReference type="NCBI Taxonomy" id="8496"/>
    <lineage>
        <taxon>Eukaryota</taxon>
        <taxon>Metazoa</taxon>
        <taxon>Chordata</taxon>
        <taxon>Craniata</taxon>
        <taxon>Vertebrata</taxon>
        <taxon>Euteleostomi</taxon>
        <taxon>Archelosauria</taxon>
        <taxon>Archosauria</taxon>
        <taxon>Crocodylia</taxon>
        <taxon>Alligatoridae</taxon>
        <taxon>Alligatorinae</taxon>
        <taxon>Alligator</taxon>
    </lineage>
</organism>
<proteinExistence type="predicted"/>
<keyword evidence="3" id="KW-1185">Reference proteome</keyword>
<protein>
    <submittedName>
        <fullName evidence="2">BRCA1-A complex subunit RAP80 isoform A</fullName>
    </submittedName>
</protein>
<accession>A0A151NGC6</accession>
<evidence type="ECO:0000313" key="3">
    <source>
        <dbReference type="Proteomes" id="UP000050525"/>
    </source>
</evidence>
<dbReference type="Proteomes" id="UP000050525">
    <property type="component" value="Unassembled WGS sequence"/>
</dbReference>
<dbReference type="EMBL" id="AKHW03003065">
    <property type="protein sequence ID" value="KYO35863.1"/>
    <property type="molecule type" value="Genomic_DNA"/>
</dbReference>
<comment type="caution">
    <text evidence="2">The sequence shown here is derived from an EMBL/GenBank/DDBJ whole genome shotgun (WGS) entry which is preliminary data.</text>
</comment>
<feature type="compositionally biased region" description="Low complexity" evidence="1">
    <location>
        <begin position="103"/>
        <end position="114"/>
    </location>
</feature>
<dbReference type="GO" id="GO:0070531">
    <property type="term" value="C:BRCA1-A complex"/>
    <property type="evidence" value="ECO:0007669"/>
    <property type="project" value="InterPro"/>
</dbReference>
<dbReference type="PANTHER" id="PTHR15932">
    <property type="entry name" value="UBIQUITIN INTERACTION MOTIF-CONTAINING PROTEIN 1"/>
    <property type="match status" value="1"/>
</dbReference>
<sequence>MYCNGATGEDADEDLPVLTRRQREAKSRAVRGIPPPRDTGKSEKCYLCKSLVPRREYERHVDGCLQAAERALGTRRLRSAKDDRPEGRLLALLELSESKAAGAAVGVTSSAGASPRSVGALVNQAPPIQGPG</sequence>
<gene>
    <name evidence="2" type="primary">UIMC1</name>
    <name evidence="2" type="ORF">Y1Q_0015293</name>
</gene>
<feature type="region of interest" description="Disordered" evidence="1">
    <location>
        <begin position="103"/>
        <end position="132"/>
    </location>
</feature>
<reference evidence="2 3" key="1">
    <citation type="journal article" date="2012" name="Genome Biol.">
        <title>Sequencing three crocodilian genomes to illuminate the evolution of archosaurs and amniotes.</title>
        <authorList>
            <person name="St John J.A."/>
            <person name="Braun E.L."/>
            <person name="Isberg S.R."/>
            <person name="Miles L.G."/>
            <person name="Chong A.Y."/>
            <person name="Gongora J."/>
            <person name="Dalzell P."/>
            <person name="Moran C."/>
            <person name="Bed'hom B."/>
            <person name="Abzhanov A."/>
            <person name="Burgess S.C."/>
            <person name="Cooksey A.M."/>
            <person name="Castoe T.A."/>
            <person name="Crawford N.G."/>
            <person name="Densmore L.D."/>
            <person name="Drew J.C."/>
            <person name="Edwards S.V."/>
            <person name="Faircloth B.C."/>
            <person name="Fujita M.K."/>
            <person name="Greenwold M.J."/>
            <person name="Hoffmann F.G."/>
            <person name="Howard J.M."/>
            <person name="Iguchi T."/>
            <person name="Janes D.E."/>
            <person name="Khan S.Y."/>
            <person name="Kohno S."/>
            <person name="de Koning A.J."/>
            <person name="Lance S.L."/>
            <person name="McCarthy F.M."/>
            <person name="McCormack J.E."/>
            <person name="Merchant M.E."/>
            <person name="Peterson D.G."/>
            <person name="Pollock D.D."/>
            <person name="Pourmand N."/>
            <person name="Raney B.J."/>
            <person name="Roessler K.A."/>
            <person name="Sanford J.R."/>
            <person name="Sawyer R.H."/>
            <person name="Schmidt C.J."/>
            <person name="Triplett E.W."/>
            <person name="Tuberville T.D."/>
            <person name="Venegas-Anaya M."/>
            <person name="Howard J.T."/>
            <person name="Jarvis E.D."/>
            <person name="Guillette L.J.Jr."/>
            <person name="Glenn T.C."/>
            <person name="Green R.E."/>
            <person name="Ray D.A."/>
        </authorList>
    </citation>
    <scope>NUCLEOTIDE SEQUENCE [LARGE SCALE GENOMIC DNA]</scope>
    <source>
        <strain evidence="2">KSC_2009_1</strain>
    </source>
</reference>
<dbReference type="GO" id="GO:0070530">
    <property type="term" value="F:K63-linked polyubiquitin modification-dependent protein binding"/>
    <property type="evidence" value="ECO:0007669"/>
    <property type="project" value="InterPro"/>
</dbReference>
<dbReference type="InterPro" id="IPR038868">
    <property type="entry name" value="RAP80"/>
</dbReference>
<feature type="region of interest" description="Disordered" evidence="1">
    <location>
        <begin position="1"/>
        <end position="40"/>
    </location>
</feature>
<dbReference type="GO" id="GO:0042393">
    <property type="term" value="F:histone binding"/>
    <property type="evidence" value="ECO:0007669"/>
    <property type="project" value="TreeGrafter"/>
</dbReference>
<dbReference type="GO" id="GO:0006302">
    <property type="term" value="P:double-strand break repair"/>
    <property type="evidence" value="ECO:0007669"/>
    <property type="project" value="InterPro"/>
</dbReference>
<dbReference type="GO" id="GO:0045739">
    <property type="term" value="P:positive regulation of DNA repair"/>
    <property type="evidence" value="ECO:0007669"/>
    <property type="project" value="TreeGrafter"/>
</dbReference>
<name>A0A151NGC6_ALLMI</name>
<evidence type="ECO:0000313" key="2">
    <source>
        <dbReference type="EMBL" id="KYO35863.1"/>
    </source>
</evidence>
<evidence type="ECO:0000256" key="1">
    <source>
        <dbReference type="SAM" id="MobiDB-lite"/>
    </source>
</evidence>
<dbReference type="PANTHER" id="PTHR15932:SF2">
    <property type="entry name" value="BRCA1-A COMPLEX SUBUNIT RAP80"/>
    <property type="match status" value="1"/>
</dbReference>